<keyword evidence="2" id="KW-1133">Transmembrane helix</keyword>
<protein>
    <submittedName>
        <fullName evidence="3">Uncharacterized protein</fullName>
    </submittedName>
</protein>
<accession>A0A836D6K2</accession>
<keyword evidence="2" id="KW-0812">Transmembrane</keyword>
<sequence>MVQLRGGRTAVPQKGSAGPRPQPAAGPAPDWDRRGEGGEHQPVGHVRRGSGEKGALHFAWLGGRGALCLVPITVDRAITAILVSGADNSILAARASCIASLTGSVVHLVFILMLSKIYVARAHVLTRWGER</sequence>
<reference evidence="3 4" key="1">
    <citation type="submission" date="2020-12" db="EMBL/GenBank/DDBJ databases">
        <title>De novo assembly of Tibetan sheep genome.</title>
        <authorList>
            <person name="Li X."/>
        </authorList>
    </citation>
    <scope>NUCLEOTIDE SEQUENCE [LARGE SCALE GENOMIC DNA]</scope>
    <source>
        <tissue evidence="3">Heart</tissue>
    </source>
</reference>
<evidence type="ECO:0000256" key="2">
    <source>
        <dbReference type="SAM" id="Phobius"/>
    </source>
</evidence>
<feature type="compositionally biased region" description="Basic and acidic residues" evidence="1">
    <location>
        <begin position="30"/>
        <end position="39"/>
    </location>
</feature>
<evidence type="ECO:0000313" key="3">
    <source>
        <dbReference type="EMBL" id="KAG5214448.1"/>
    </source>
</evidence>
<feature type="transmembrane region" description="Helical" evidence="2">
    <location>
        <begin position="98"/>
        <end position="119"/>
    </location>
</feature>
<evidence type="ECO:0000256" key="1">
    <source>
        <dbReference type="SAM" id="MobiDB-lite"/>
    </source>
</evidence>
<dbReference type="AlphaFoldDB" id="A0A836D6K2"/>
<dbReference type="Proteomes" id="UP000664991">
    <property type="component" value="Unassembled WGS sequence"/>
</dbReference>
<name>A0A836D6K2_SHEEP</name>
<evidence type="ECO:0000313" key="4">
    <source>
        <dbReference type="Proteomes" id="UP000664991"/>
    </source>
</evidence>
<gene>
    <name evidence="3" type="ORF">JEQ12_000024</name>
</gene>
<dbReference type="EMBL" id="JAEMGP010000001">
    <property type="protein sequence ID" value="KAG5214448.1"/>
    <property type="molecule type" value="Genomic_DNA"/>
</dbReference>
<comment type="caution">
    <text evidence="3">The sequence shown here is derived from an EMBL/GenBank/DDBJ whole genome shotgun (WGS) entry which is preliminary data.</text>
</comment>
<organism evidence="3 4">
    <name type="scientific">Ovis aries</name>
    <name type="common">Sheep</name>
    <dbReference type="NCBI Taxonomy" id="9940"/>
    <lineage>
        <taxon>Eukaryota</taxon>
        <taxon>Metazoa</taxon>
        <taxon>Chordata</taxon>
        <taxon>Craniata</taxon>
        <taxon>Vertebrata</taxon>
        <taxon>Euteleostomi</taxon>
        <taxon>Mammalia</taxon>
        <taxon>Eutheria</taxon>
        <taxon>Laurasiatheria</taxon>
        <taxon>Artiodactyla</taxon>
        <taxon>Ruminantia</taxon>
        <taxon>Pecora</taxon>
        <taxon>Bovidae</taxon>
        <taxon>Caprinae</taxon>
        <taxon>Ovis</taxon>
    </lineage>
</organism>
<feature type="region of interest" description="Disordered" evidence="1">
    <location>
        <begin position="1"/>
        <end position="49"/>
    </location>
</feature>
<keyword evidence="2" id="KW-0472">Membrane</keyword>
<proteinExistence type="predicted"/>